<dbReference type="Proteomes" id="UP000288216">
    <property type="component" value="Unassembled WGS sequence"/>
</dbReference>
<dbReference type="InterPro" id="IPR029063">
    <property type="entry name" value="SAM-dependent_MTases_sf"/>
</dbReference>
<feature type="domain" description="Methyltransferase" evidence="4">
    <location>
        <begin position="50"/>
        <end position="124"/>
    </location>
</feature>
<evidence type="ECO:0000259" key="4">
    <source>
        <dbReference type="Pfam" id="PF13649"/>
    </source>
</evidence>
<dbReference type="Gene3D" id="3.40.50.150">
    <property type="entry name" value="Vaccinia Virus protein VP39"/>
    <property type="match status" value="1"/>
</dbReference>
<dbReference type="InterPro" id="IPR051419">
    <property type="entry name" value="Lys/N-term_MeTrsfase_sf"/>
</dbReference>
<keyword evidence="2" id="KW-0489">Methyltransferase</keyword>
<dbReference type="STRING" id="75743.A0A401PM05"/>
<dbReference type="PANTHER" id="PTHR12176">
    <property type="entry name" value="SAM-DEPENDENT METHYLTRANSFERASE SUPERFAMILY PROTEIN"/>
    <property type="match status" value="1"/>
</dbReference>
<dbReference type="OMA" id="EDMWEDG"/>
<evidence type="ECO:0000256" key="3">
    <source>
        <dbReference type="ARBA" id="ARBA00022679"/>
    </source>
</evidence>
<dbReference type="AlphaFoldDB" id="A0A401PM05"/>
<dbReference type="SUPFAM" id="SSF53335">
    <property type="entry name" value="S-adenosyl-L-methionine-dependent methyltransferases"/>
    <property type="match status" value="1"/>
</dbReference>
<comment type="caution">
    <text evidence="5">The sequence shown here is derived from an EMBL/GenBank/DDBJ whole genome shotgun (WGS) entry which is preliminary data.</text>
</comment>
<gene>
    <name evidence="5" type="ORF">scyTo_0003225</name>
</gene>
<keyword evidence="6" id="KW-1185">Reference proteome</keyword>
<proteinExistence type="inferred from homology"/>
<evidence type="ECO:0000256" key="1">
    <source>
        <dbReference type="ARBA" id="ARBA00008361"/>
    </source>
</evidence>
<dbReference type="GO" id="GO:0032259">
    <property type="term" value="P:methylation"/>
    <property type="evidence" value="ECO:0007669"/>
    <property type="project" value="UniProtKB-KW"/>
</dbReference>
<evidence type="ECO:0000313" key="5">
    <source>
        <dbReference type="EMBL" id="GCB74138.1"/>
    </source>
</evidence>
<dbReference type="Pfam" id="PF13649">
    <property type="entry name" value="Methyltransf_25"/>
    <property type="match status" value="1"/>
</dbReference>
<dbReference type="InterPro" id="IPR041698">
    <property type="entry name" value="Methyltransf_25"/>
</dbReference>
<comment type="similarity">
    <text evidence="1">Belongs to the methyltransferase superfamily.</text>
</comment>
<dbReference type="GO" id="GO:0008168">
    <property type="term" value="F:methyltransferase activity"/>
    <property type="evidence" value="ECO:0007669"/>
    <property type="project" value="UniProtKB-KW"/>
</dbReference>
<protein>
    <recommendedName>
        <fullName evidence="4">Methyltransferase domain-containing protein</fullName>
    </recommendedName>
</protein>
<name>A0A401PM05_SCYTO</name>
<dbReference type="EMBL" id="BFAA01000866">
    <property type="protein sequence ID" value="GCB74138.1"/>
    <property type="molecule type" value="Genomic_DNA"/>
</dbReference>
<keyword evidence="3" id="KW-0808">Transferase</keyword>
<reference evidence="5 6" key="1">
    <citation type="journal article" date="2018" name="Nat. Ecol. Evol.">
        <title>Shark genomes provide insights into elasmobranch evolution and the origin of vertebrates.</title>
        <authorList>
            <person name="Hara Y"/>
            <person name="Yamaguchi K"/>
            <person name="Onimaru K"/>
            <person name="Kadota M"/>
            <person name="Koyanagi M"/>
            <person name="Keeley SD"/>
            <person name="Tatsumi K"/>
            <person name="Tanaka K"/>
            <person name="Motone F"/>
            <person name="Kageyama Y"/>
            <person name="Nozu R"/>
            <person name="Adachi N"/>
            <person name="Nishimura O"/>
            <person name="Nakagawa R"/>
            <person name="Tanegashima C"/>
            <person name="Kiyatake I"/>
            <person name="Matsumoto R"/>
            <person name="Murakumo K"/>
            <person name="Nishida K"/>
            <person name="Terakita A"/>
            <person name="Kuratani S"/>
            <person name="Sato K"/>
            <person name="Hyodo S Kuraku.S."/>
        </authorList>
    </citation>
    <scope>NUCLEOTIDE SEQUENCE [LARGE SCALE GENOMIC DNA]</scope>
</reference>
<dbReference type="OrthoDB" id="411785at2759"/>
<accession>A0A401PM05</accession>
<dbReference type="PANTHER" id="PTHR12176:SF80">
    <property type="entry name" value="EEF1A LYSINE METHYLTRANSFERASE 4"/>
    <property type="match status" value="1"/>
</dbReference>
<evidence type="ECO:0000256" key="2">
    <source>
        <dbReference type="ARBA" id="ARBA00022603"/>
    </source>
</evidence>
<evidence type="ECO:0000313" key="6">
    <source>
        <dbReference type="Proteomes" id="UP000288216"/>
    </source>
</evidence>
<organism evidence="5 6">
    <name type="scientific">Scyliorhinus torazame</name>
    <name type="common">Cloudy catshark</name>
    <name type="synonym">Catulus torazame</name>
    <dbReference type="NCBI Taxonomy" id="75743"/>
    <lineage>
        <taxon>Eukaryota</taxon>
        <taxon>Metazoa</taxon>
        <taxon>Chordata</taxon>
        <taxon>Craniata</taxon>
        <taxon>Vertebrata</taxon>
        <taxon>Chondrichthyes</taxon>
        <taxon>Elasmobranchii</taxon>
        <taxon>Galeomorphii</taxon>
        <taxon>Galeoidea</taxon>
        <taxon>Carcharhiniformes</taxon>
        <taxon>Scyliorhinidae</taxon>
        <taxon>Scyliorhinus</taxon>
    </lineage>
</organism>
<sequence length="162" mass="18968">MDHLPSSNLRYKDQDYWDERYRHEETFEWFGAFSCFEHLLKEEIRSDETILILGCGNSSMSYDMFMSGYRSITNIDFSAICIEKMASKYASCPGMEWKVMDAKTLEFENESFDVVLEKGTLDAMMVDETDPWNVSQETKEIIDQILKECECVLSNHFDCHEA</sequence>